<gene>
    <name evidence="2" type="ORF">V6N12_070554</name>
</gene>
<dbReference type="Proteomes" id="UP001472677">
    <property type="component" value="Unassembled WGS sequence"/>
</dbReference>
<organism evidence="2 3">
    <name type="scientific">Hibiscus sabdariffa</name>
    <name type="common">roselle</name>
    <dbReference type="NCBI Taxonomy" id="183260"/>
    <lineage>
        <taxon>Eukaryota</taxon>
        <taxon>Viridiplantae</taxon>
        <taxon>Streptophyta</taxon>
        <taxon>Embryophyta</taxon>
        <taxon>Tracheophyta</taxon>
        <taxon>Spermatophyta</taxon>
        <taxon>Magnoliopsida</taxon>
        <taxon>eudicotyledons</taxon>
        <taxon>Gunneridae</taxon>
        <taxon>Pentapetalae</taxon>
        <taxon>rosids</taxon>
        <taxon>malvids</taxon>
        <taxon>Malvales</taxon>
        <taxon>Malvaceae</taxon>
        <taxon>Malvoideae</taxon>
        <taxon>Hibiscus</taxon>
    </lineage>
</organism>
<dbReference type="EMBL" id="JBBPBM010000006">
    <property type="protein sequence ID" value="KAK8580273.1"/>
    <property type="molecule type" value="Genomic_DNA"/>
</dbReference>
<evidence type="ECO:0000313" key="3">
    <source>
        <dbReference type="Proteomes" id="UP001472677"/>
    </source>
</evidence>
<name>A0ABR2FH66_9ROSI</name>
<keyword evidence="3" id="KW-1185">Reference proteome</keyword>
<reference evidence="2 3" key="1">
    <citation type="journal article" date="2024" name="G3 (Bethesda)">
        <title>Genome assembly of Hibiscus sabdariffa L. provides insights into metabolisms of medicinal natural products.</title>
        <authorList>
            <person name="Kim T."/>
        </authorList>
    </citation>
    <scope>NUCLEOTIDE SEQUENCE [LARGE SCALE GENOMIC DNA]</scope>
    <source>
        <strain evidence="2">TK-2024</strain>
        <tissue evidence="2">Old leaves</tissue>
    </source>
</reference>
<protein>
    <submittedName>
        <fullName evidence="2">Uncharacterized protein</fullName>
    </submittedName>
</protein>
<feature type="region of interest" description="Disordered" evidence="1">
    <location>
        <begin position="1"/>
        <end position="35"/>
    </location>
</feature>
<evidence type="ECO:0000256" key="1">
    <source>
        <dbReference type="SAM" id="MobiDB-lite"/>
    </source>
</evidence>
<proteinExistence type="predicted"/>
<evidence type="ECO:0000313" key="2">
    <source>
        <dbReference type="EMBL" id="KAK8580273.1"/>
    </source>
</evidence>
<sequence>MRGKGKEGIYACSRQRRQQATRVAEPEPEPEPERKGLCKTKRLENFGTAGLIKTVGFGNGNGNGREGGALDLTPTVGGTRPHVGALLGSCLLGQGQWLDQHFNYWDGMGWDGMGWDGMGWDGTI</sequence>
<accession>A0ABR2FH66</accession>
<comment type="caution">
    <text evidence="2">The sequence shown here is derived from an EMBL/GenBank/DDBJ whole genome shotgun (WGS) entry which is preliminary data.</text>
</comment>